<dbReference type="RefSeq" id="WP_205255919.1">
    <property type="nucleotide sequence ID" value="NZ_BAAAPV010000002.1"/>
</dbReference>
<name>A0A938YIP8_9ACTN</name>
<gene>
    <name evidence="1" type="ORF">JL107_05235</name>
</gene>
<dbReference type="Proteomes" id="UP000663801">
    <property type="component" value="Unassembled WGS sequence"/>
</dbReference>
<evidence type="ECO:0000313" key="2">
    <source>
        <dbReference type="Proteomes" id="UP000663801"/>
    </source>
</evidence>
<organism evidence="1 2">
    <name type="scientific">Nakamurella flavida</name>
    <dbReference type="NCBI Taxonomy" id="363630"/>
    <lineage>
        <taxon>Bacteria</taxon>
        <taxon>Bacillati</taxon>
        <taxon>Actinomycetota</taxon>
        <taxon>Actinomycetes</taxon>
        <taxon>Nakamurellales</taxon>
        <taxon>Nakamurellaceae</taxon>
        <taxon>Nakamurella</taxon>
    </lineage>
</organism>
<protein>
    <submittedName>
        <fullName evidence="1">Uncharacterized protein</fullName>
    </submittedName>
</protein>
<dbReference type="EMBL" id="JAERWL010000005">
    <property type="protein sequence ID" value="MBM9475839.1"/>
    <property type="molecule type" value="Genomic_DNA"/>
</dbReference>
<proteinExistence type="predicted"/>
<comment type="caution">
    <text evidence="1">The sequence shown here is derived from an EMBL/GenBank/DDBJ whole genome shotgun (WGS) entry which is preliminary data.</text>
</comment>
<evidence type="ECO:0000313" key="1">
    <source>
        <dbReference type="EMBL" id="MBM9475839.1"/>
    </source>
</evidence>
<dbReference type="Gene3D" id="2.50.20.20">
    <property type="match status" value="1"/>
</dbReference>
<sequence>MIPAGTAPHPVDDRRGRPLHLRRLWPALVPLVLVLTSCTSVVAGSPQAAPGVVIERPLSTRDLTELADGVVSAQAALSSMTRTVVHRDPVSTDEYRVEETRVGDRVDRVVTFTPPSVELWSIEEIRCVDRRAYASPPPEGLEVTTPWVEVPIDPEVDEADQDDGALAGAFIAYYCDYGYPEDLAYDLSFIGGAQEVLDLGADTVDGAAVQRYRVEIAERDASTMLVGMAWLDDTTLFDDVEGSISVDIAVDEQDRVRTLDSTVIADGVEYGDTLVFSAFDEAVSVTAPDPAEVATP</sequence>
<keyword evidence="2" id="KW-1185">Reference proteome</keyword>
<dbReference type="AlphaFoldDB" id="A0A938YIP8"/>
<reference evidence="1" key="1">
    <citation type="submission" date="2021-01" db="EMBL/GenBank/DDBJ databases">
        <title>KCTC 19127 draft genome.</title>
        <authorList>
            <person name="An D."/>
        </authorList>
    </citation>
    <scope>NUCLEOTIDE SEQUENCE</scope>
    <source>
        <strain evidence="1">KCTC 19127</strain>
    </source>
</reference>
<accession>A0A938YIP8</accession>